<comment type="caution">
    <text evidence="1">The sequence shown here is derived from an EMBL/GenBank/DDBJ whole genome shotgun (WGS) entry which is preliminary data.</text>
</comment>
<dbReference type="PANTHER" id="PTHR47481">
    <property type="match status" value="1"/>
</dbReference>
<dbReference type="Pfam" id="PF14223">
    <property type="entry name" value="Retrotran_gag_2"/>
    <property type="match status" value="1"/>
</dbReference>
<accession>A0A8T3A3R0</accession>
<dbReference type="Proteomes" id="UP000829196">
    <property type="component" value="Unassembled WGS sequence"/>
</dbReference>
<keyword evidence="2" id="KW-1185">Reference proteome</keyword>
<evidence type="ECO:0000313" key="2">
    <source>
        <dbReference type="Proteomes" id="UP000829196"/>
    </source>
</evidence>
<protein>
    <recommendedName>
        <fullName evidence="3">Retrovirus-related Pol polyprotein from transposon TNT 1-94</fullName>
    </recommendedName>
</protein>
<gene>
    <name evidence="1" type="ORF">KFK09_029106</name>
</gene>
<proteinExistence type="predicted"/>
<dbReference type="OrthoDB" id="786475at2759"/>
<evidence type="ECO:0000313" key="1">
    <source>
        <dbReference type="EMBL" id="KAI0489264.1"/>
    </source>
</evidence>
<dbReference type="AlphaFoldDB" id="A0A8T3A3R0"/>
<organism evidence="1 2">
    <name type="scientific">Dendrobium nobile</name>
    <name type="common">Orchid</name>
    <dbReference type="NCBI Taxonomy" id="94219"/>
    <lineage>
        <taxon>Eukaryota</taxon>
        <taxon>Viridiplantae</taxon>
        <taxon>Streptophyta</taxon>
        <taxon>Embryophyta</taxon>
        <taxon>Tracheophyta</taxon>
        <taxon>Spermatophyta</taxon>
        <taxon>Magnoliopsida</taxon>
        <taxon>Liliopsida</taxon>
        <taxon>Asparagales</taxon>
        <taxon>Orchidaceae</taxon>
        <taxon>Epidendroideae</taxon>
        <taxon>Malaxideae</taxon>
        <taxon>Dendrobiinae</taxon>
        <taxon>Dendrobium</taxon>
    </lineage>
</organism>
<name>A0A8T3A3R0_DENNO</name>
<dbReference type="SMR" id="A0A8T3A3R0"/>
<dbReference type="PANTHER" id="PTHR47481:SF31">
    <property type="entry name" value="OS01G0873500 PROTEIN"/>
    <property type="match status" value="1"/>
</dbReference>
<evidence type="ECO:0008006" key="3">
    <source>
        <dbReference type="Google" id="ProtNLM"/>
    </source>
</evidence>
<reference evidence="1" key="1">
    <citation type="journal article" date="2022" name="Front. Genet.">
        <title>Chromosome-Scale Assembly of the Dendrobium nobile Genome Provides Insights Into the Molecular Mechanism of the Biosynthesis of the Medicinal Active Ingredient of Dendrobium.</title>
        <authorList>
            <person name="Xu Q."/>
            <person name="Niu S.-C."/>
            <person name="Li K.-L."/>
            <person name="Zheng P.-J."/>
            <person name="Zhang X.-J."/>
            <person name="Jia Y."/>
            <person name="Liu Y."/>
            <person name="Niu Y.-X."/>
            <person name="Yu L.-H."/>
            <person name="Chen D.-F."/>
            <person name="Zhang G.-Q."/>
        </authorList>
    </citation>
    <scope>NUCLEOTIDE SEQUENCE</scope>
    <source>
        <tissue evidence="1">Leaf</tissue>
    </source>
</reference>
<sequence length="131" mass="14374">MTQYLAEIKTLVDQIAAAGSKVDTEDVILYILNGLPISYQSFKTAIRTMLHPISLDQLYPLLLSEEINLASDALRNTSTTDPSLALYANRGKFRKNKPKNQNAASSSARNSASQNIFCQICLKKGHSAPNC</sequence>
<dbReference type="EMBL" id="JAGYWB010000019">
    <property type="protein sequence ID" value="KAI0489264.1"/>
    <property type="molecule type" value="Genomic_DNA"/>
</dbReference>